<name>A0A7Y0Q5H0_9GAMM</name>
<comment type="caution">
    <text evidence="1">The sequence shown here is derived from an EMBL/GenBank/DDBJ whole genome shotgun (WGS) entry which is preliminary data.</text>
</comment>
<sequence>MIFDHFNISAPKELLAQVRDFYCELFELEVGQRPNFNFDGYWLYCQSQAVIHLTQSDAHSASNSLHYHDHIAFRMQNYQQFKTRLTRLKIDFKEQTVPGTNTIQLFFYDPADGKIEVLFR</sequence>
<accession>A0A7Y0Q5H0</accession>
<protein>
    <submittedName>
        <fullName evidence="1">Diguanylate cyclase</fullName>
    </submittedName>
</protein>
<dbReference type="AlphaFoldDB" id="A0A7Y0Q5H0"/>
<reference evidence="1 2" key="1">
    <citation type="submission" date="2020-04" db="EMBL/GenBank/DDBJ databases">
        <title>Thalassotalea sp. M1531, isolated from the surface of marine red alga.</title>
        <authorList>
            <person name="Pang L."/>
            <person name="Lu D.-C."/>
        </authorList>
    </citation>
    <scope>NUCLEOTIDE SEQUENCE [LARGE SCALE GENOMIC DNA]</scope>
    <source>
        <strain evidence="1 2">M1531</strain>
    </source>
</reference>
<proteinExistence type="predicted"/>
<dbReference type="SUPFAM" id="SSF54593">
    <property type="entry name" value="Glyoxalase/Bleomycin resistance protein/Dihydroxybiphenyl dioxygenase"/>
    <property type="match status" value="1"/>
</dbReference>
<evidence type="ECO:0000313" key="2">
    <source>
        <dbReference type="Proteomes" id="UP000568664"/>
    </source>
</evidence>
<dbReference type="PANTHER" id="PTHR46142">
    <property type="match status" value="1"/>
</dbReference>
<keyword evidence="2" id="KW-1185">Reference proteome</keyword>
<dbReference type="PANTHER" id="PTHR46142:SF3">
    <property type="entry name" value="F18B13.24 PROTEIN"/>
    <property type="match status" value="1"/>
</dbReference>
<dbReference type="EMBL" id="JABBXH010000001">
    <property type="protein sequence ID" value="NMP30096.1"/>
    <property type="molecule type" value="Genomic_DNA"/>
</dbReference>
<dbReference type="InterPro" id="IPR029068">
    <property type="entry name" value="Glyas_Bleomycin-R_OHBP_Dase"/>
</dbReference>
<organism evidence="1 2">
    <name type="scientific">Thalassotalea algicola</name>
    <dbReference type="NCBI Taxonomy" id="2716224"/>
    <lineage>
        <taxon>Bacteria</taxon>
        <taxon>Pseudomonadati</taxon>
        <taxon>Pseudomonadota</taxon>
        <taxon>Gammaproteobacteria</taxon>
        <taxon>Alteromonadales</taxon>
        <taxon>Colwelliaceae</taxon>
        <taxon>Thalassotalea</taxon>
    </lineage>
</organism>
<dbReference type="Gene3D" id="3.10.180.10">
    <property type="entry name" value="2,3-Dihydroxybiphenyl 1,2-Dioxygenase, domain 1"/>
    <property type="match status" value="1"/>
</dbReference>
<dbReference type="Proteomes" id="UP000568664">
    <property type="component" value="Unassembled WGS sequence"/>
</dbReference>
<dbReference type="RefSeq" id="WP_169073439.1">
    <property type="nucleotide sequence ID" value="NZ_JABBXH010000001.1"/>
</dbReference>
<gene>
    <name evidence="1" type="ORF">HII17_00855</name>
</gene>
<evidence type="ECO:0000313" key="1">
    <source>
        <dbReference type="EMBL" id="NMP30096.1"/>
    </source>
</evidence>